<feature type="compositionally biased region" description="Acidic residues" evidence="4">
    <location>
        <begin position="194"/>
        <end position="207"/>
    </location>
</feature>
<dbReference type="InterPro" id="IPR052004">
    <property type="entry name" value="Dynein_assembly_factor_4"/>
</dbReference>
<evidence type="ECO:0000256" key="2">
    <source>
        <dbReference type="ARBA" id="ARBA00022803"/>
    </source>
</evidence>
<feature type="compositionally biased region" description="Basic and acidic residues" evidence="4">
    <location>
        <begin position="122"/>
        <end position="140"/>
    </location>
</feature>
<keyword evidence="2 3" id="KW-0802">TPR repeat</keyword>
<dbReference type="Proteomes" id="UP000481153">
    <property type="component" value="Unassembled WGS sequence"/>
</dbReference>
<evidence type="ECO:0000256" key="1">
    <source>
        <dbReference type="ARBA" id="ARBA00022737"/>
    </source>
</evidence>
<dbReference type="PROSITE" id="PS50005">
    <property type="entry name" value="TPR"/>
    <property type="match status" value="2"/>
</dbReference>
<evidence type="ECO:0000313" key="6">
    <source>
        <dbReference type="EMBL" id="KAF0735285.1"/>
    </source>
</evidence>
<evidence type="ECO:0000259" key="5">
    <source>
        <dbReference type="PROSITE" id="PS51203"/>
    </source>
</evidence>
<dbReference type="Gene3D" id="2.60.40.790">
    <property type="match status" value="1"/>
</dbReference>
<name>A0A6G0X5M0_9STRA</name>
<dbReference type="InterPro" id="IPR019734">
    <property type="entry name" value="TPR_rpt"/>
</dbReference>
<dbReference type="SUPFAM" id="SSF48452">
    <property type="entry name" value="TPR-like"/>
    <property type="match status" value="2"/>
</dbReference>
<protein>
    <recommendedName>
        <fullName evidence="5">CS domain-containing protein</fullName>
    </recommendedName>
</protein>
<reference evidence="6 7" key="1">
    <citation type="submission" date="2019-07" db="EMBL/GenBank/DDBJ databases">
        <title>Genomics analysis of Aphanomyces spp. identifies a new class of oomycete effector associated with host adaptation.</title>
        <authorList>
            <person name="Gaulin E."/>
        </authorList>
    </citation>
    <scope>NUCLEOTIDE SEQUENCE [LARGE SCALE GENOMIC DNA]</scope>
    <source>
        <strain evidence="6 7">ATCC 201684</strain>
    </source>
</reference>
<sequence length="566" mass="64124">MPLTPQYTWEEDASSLAIHIPLKGVSRKEVDIFVADLVVKVNFKPYVLVVDLNDLVEHEKTVKEPKMWTRLCFTGEKHEILTRRKESMQRREVFEQKMAEQRKDTKYKNEKKTLRDQMALEEQERQRLDDLKAEEKQREEESMYRTFQEIQEAKAAAKSNTVYAKSNLSATKPIAQPIKAEPTVIELKHGVFDIPDDDIESDTESEDNNAAHEELSPRPETLPEESPEEEQVIYLPPPREQASSKIVFTPRVFPTPSRESKAAEEEDWLVKNRKHLKTHKGLHATAAAQDISETDPAWLKAKGDEFYNHRDFRSAINAYGEALAVDPTLTACLSNRAACFLHVGEYQLCADDCTKALAQIPDRGDEPVSVQRLKLKVKVLVRRGTAYCQLGLYSQAKADYGVALTLHPQNEDLQHDFARIGLLEMCAEWKQKGDSAYSSQDYATAREMYSEALKLDGTFISCLSNRAACHLALFDAFACVQDCSQALTILQDSVPSSVPYSAIPVAGSEKRRLWVLKTLVRRGAAYMMAKDWAKAEKDYADGLSLDPDNSQLQDDLAHVRRLKIAS</sequence>
<gene>
    <name evidence="6" type="ORF">Ae201684_008200</name>
</gene>
<feature type="domain" description="CS" evidence="5">
    <location>
        <begin position="2"/>
        <end position="95"/>
    </location>
</feature>
<organism evidence="6 7">
    <name type="scientific">Aphanomyces euteiches</name>
    <dbReference type="NCBI Taxonomy" id="100861"/>
    <lineage>
        <taxon>Eukaryota</taxon>
        <taxon>Sar</taxon>
        <taxon>Stramenopiles</taxon>
        <taxon>Oomycota</taxon>
        <taxon>Saprolegniomycetes</taxon>
        <taxon>Saprolegniales</taxon>
        <taxon>Verrucalvaceae</taxon>
        <taxon>Aphanomyces</taxon>
    </lineage>
</organism>
<dbReference type="SMART" id="SM00028">
    <property type="entry name" value="TPR"/>
    <property type="match status" value="6"/>
</dbReference>
<feature type="repeat" description="TPR" evidence="3">
    <location>
        <begin position="377"/>
        <end position="410"/>
    </location>
</feature>
<dbReference type="PROSITE" id="PS51203">
    <property type="entry name" value="CS"/>
    <property type="match status" value="1"/>
</dbReference>
<dbReference type="PANTHER" id="PTHR46492">
    <property type="entry name" value="DYNEIN ASSEMBLY FACTOR 4, AXONEMAL"/>
    <property type="match status" value="1"/>
</dbReference>
<dbReference type="SUPFAM" id="SSF49764">
    <property type="entry name" value="HSP20-like chaperones"/>
    <property type="match status" value="1"/>
</dbReference>
<dbReference type="InterPro" id="IPR008978">
    <property type="entry name" value="HSP20-like_chaperone"/>
</dbReference>
<feature type="region of interest" description="Disordered" evidence="4">
    <location>
        <begin position="111"/>
        <end position="140"/>
    </location>
</feature>
<dbReference type="InterPro" id="IPR011990">
    <property type="entry name" value="TPR-like_helical_dom_sf"/>
</dbReference>
<keyword evidence="7" id="KW-1185">Reference proteome</keyword>
<dbReference type="Pfam" id="PF13432">
    <property type="entry name" value="TPR_16"/>
    <property type="match status" value="1"/>
</dbReference>
<accession>A0A6G0X5M0</accession>
<feature type="compositionally biased region" description="Acidic residues" evidence="4">
    <location>
        <begin position="222"/>
        <end position="231"/>
    </location>
</feature>
<feature type="repeat" description="TPR" evidence="3">
    <location>
        <begin position="516"/>
        <end position="549"/>
    </location>
</feature>
<dbReference type="VEuPathDB" id="FungiDB:AeMF1_003211"/>
<evidence type="ECO:0000256" key="3">
    <source>
        <dbReference type="PROSITE-ProRule" id="PRU00339"/>
    </source>
</evidence>
<proteinExistence type="predicted"/>
<dbReference type="AlphaFoldDB" id="A0A6G0X5M0"/>
<dbReference type="GO" id="GO:0036158">
    <property type="term" value="P:outer dynein arm assembly"/>
    <property type="evidence" value="ECO:0007669"/>
    <property type="project" value="TreeGrafter"/>
</dbReference>
<dbReference type="EMBL" id="VJMJ01000100">
    <property type="protein sequence ID" value="KAF0735285.1"/>
    <property type="molecule type" value="Genomic_DNA"/>
</dbReference>
<evidence type="ECO:0000256" key="4">
    <source>
        <dbReference type="SAM" id="MobiDB-lite"/>
    </source>
</evidence>
<dbReference type="GO" id="GO:0003341">
    <property type="term" value="P:cilium movement"/>
    <property type="evidence" value="ECO:0007669"/>
    <property type="project" value="TreeGrafter"/>
</dbReference>
<dbReference type="InterPro" id="IPR013105">
    <property type="entry name" value="TPR_2"/>
</dbReference>
<comment type="caution">
    <text evidence="6">The sequence shown here is derived from an EMBL/GenBank/DDBJ whole genome shotgun (WGS) entry which is preliminary data.</text>
</comment>
<dbReference type="PANTHER" id="PTHR46492:SF1">
    <property type="entry name" value="DYNEIN AXONEMAL ASSEMBLY FACTOR 4"/>
    <property type="match status" value="1"/>
</dbReference>
<keyword evidence="1" id="KW-0677">Repeat</keyword>
<dbReference type="Gene3D" id="1.25.40.10">
    <property type="entry name" value="Tetratricopeptide repeat domain"/>
    <property type="match status" value="2"/>
</dbReference>
<evidence type="ECO:0000313" key="7">
    <source>
        <dbReference type="Proteomes" id="UP000481153"/>
    </source>
</evidence>
<dbReference type="Pfam" id="PF07719">
    <property type="entry name" value="TPR_2"/>
    <property type="match status" value="1"/>
</dbReference>
<dbReference type="InterPro" id="IPR007052">
    <property type="entry name" value="CS_dom"/>
</dbReference>
<dbReference type="GO" id="GO:0036159">
    <property type="term" value="P:inner dynein arm assembly"/>
    <property type="evidence" value="ECO:0007669"/>
    <property type="project" value="TreeGrafter"/>
</dbReference>
<feature type="region of interest" description="Disordered" evidence="4">
    <location>
        <begin position="194"/>
        <end position="231"/>
    </location>
</feature>